<keyword evidence="3 8" id="KW-0479">Metal-binding</keyword>
<accession>A0A9P5U324</accession>
<dbReference type="InterPro" id="IPR036852">
    <property type="entry name" value="Peptidase_S8/S53_dom_sf"/>
</dbReference>
<feature type="active site" description="Charge relay system" evidence="8">
    <location>
        <position position="483"/>
    </location>
</feature>
<dbReference type="Pfam" id="PF09286">
    <property type="entry name" value="Pro-kuma_activ"/>
    <property type="match status" value="1"/>
</dbReference>
<feature type="active site" description="Charge relay system" evidence="8">
    <location>
        <position position="287"/>
    </location>
</feature>
<feature type="chain" id="PRO_5040194382" evidence="9">
    <location>
        <begin position="20"/>
        <end position="564"/>
    </location>
</feature>
<dbReference type="GO" id="GO:0008240">
    <property type="term" value="F:tripeptidyl-peptidase activity"/>
    <property type="evidence" value="ECO:0007669"/>
    <property type="project" value="TreeGrafter"/>
</dbReference>
<comment type="cofactor">
    <cofactor evidence="8">
        <name>Ca(2+)</name>
        <dbReference type="ChEBI" id="CHEBI:29108"/>
    </cofactor>
    <text evidence="8">Binds 1 Ca(2+) ion per subunit.</text>
</comment>
<feature type="domain" description="Peptidase S53" evidence="10">
    <location>
        <begin position="211"/>
        <end position="564"/>
    </location>
</feature>
<dbReference type="OrthoDB" id="409122at2759"/>
<dbReference type="GO" id="GO:0005576">
    <property type="term" value="C:extracellular region"/>
    <property type="evidence" value="ECO:0007669"/>
    <property type="project" value="UniProtKB-SubCell"/>
</dbReference>
<dbReference type="GO" id="GO:0004252">
    <property type="term" value="F:serine-type endopeptidase activity"/>
    <property type="evidence" value="ECO:0007669"/>
    <property type="project" value="UniProtKB-UniRule"/>
</dbReference>
<evidence type="ECO:0000256" key="4">
    <source>
        <dbReference type="ARBA" id="ARBA00022801"/>
    </source>
</evidence>
<dbReference type="SUPFAM" id="SSF52743">
    <property type="entry name" value="Subtilisin-like"/>
    <property type="match status" value="1"/>
</dbReference>
<keyword evidence="5 8" id="KW-0720">Serine protease</keyword>
<keyword evidence="7" id="KW-0865">Zymogen</keyword>
<dbReference type="CDD" id="cd04056">
    <property type="entry name" value="Peptidases_S53"/>
    <property type="match status" value="1"/>
</dbReference>
<comment type="caution">
    <text evidence="11">The sequence shown here is derived from an EMBL/GenBank/DDBJ whole genome shotgun (WGS) entry which is preliminary data.</text>
</comment>
<organism evidence="11 12">
    <name type="scientific">Rhodocollybia butyracea</name>
    <dbReference type="NCBI Taxonomy" id="206335"/>
    <lineage>
        <taxon>Eukaryota</taxon>
        <taxon>Fungi</taxon>
        <taxon>Dikarya</taxon>
        <taxon>Basidiomycota</taxon>
        <taxon>Agaricomycotina</taxon>
        <taxon>Agaricomycetes</taxon>
        <taxon>Agaricomycetidae</taxon>
        <taxon>Agaricales</taxon>
        <taxon>Marasmiineae</taxon>
        <taxon>Omphalotaceae</taxon>
        <taxon>Rhodocollybia</taxon>
    </lineage>
</organism>
<dbReference type="PROSITE" id="PS51695">
    <property type="entry name" value="SEDOLISIN"/>
    <property type="match status" value="1"/>
</dbReference>
<dbReference type="GO" id="GO:0046872">
    <property type="term" value="F:metal ion binding"/>
    <property type="evidence" value="ECO:0007669"/>
    <property type="project" value="UniProtKB-UniRule"/>
</dbReference>
<dbReference type="EMBL" id="JADNRY010000150">
    <property type="protein sequence ID" value="KAF9063243.1"/>
    <property type="molecule type" value="Genomic_DNA"/>
</dbReference>
<feature type="binding site" evidence="8">
    <location>
        <position position="545"/>
    </location>
    <ligand>
        <name>Ca(2+)</name>
        <dbReference type="ChEBI" id="CHEBI:29108"/>
    </ligand>
</feature>
<feature type="active site" description="Charge relay system" evidence="8">
    <location>
        <position position="291"/>
    </location>
</feature>
<comment type="subcellular location">
    <subcellularLocation>
        <location evidence="1">Secreted</location>
        <location evidence="1">Extracellular space</location>
    </subcellularLocation>
</comment>
<evidence type="ECO:0000256" key="5">
    <source>
        <dbReference type="ARBA" id="ARBA00022825"/>
    </source>
</evidence>
<evidence type="ECO:0000256" key="3">
    <source>
        <dbReference type="ARBA" id="ARBA00022723"/>
    </source>
</evidence>
<evidence type="ECO:0000256" key="2">
    <source>
        <dbReference type="ARBA" id="ARBA00022670"/>
    </source>
</evidence>
<evidence type="ECO:0000256" key="7">
    <source>
        <dbReference type="ARBA" id="ARBA00023145"/>
    </source>
</evidence>
<dbReference type="PANTHER" id="PTHR14218:SF15">
    <property type="entry name" value="TRIPEPTIDYL-PEPTIDASE 1"/>
    <property type="match status" value="1"/>
</dbReference>
<dbReference type="Gene3D" id="3.40.50.200">
    <property type="entry name" value="Peptidase S8/S53 domain"/>
    <property type="match status" value="1"/>
</dbReference>
<sequence length="564" mass="59264">MVHLTFYAALLSGIATTIAAPTRRSMVVHESRELPLYFAHAGAPNPDTTLNLRIALTANDRNGLEQKLWDVSTPGSALYGQHLSFDETKAFAAPHPDTVQAVTSWLNENNITSVSTSGAFDEWLKFSVPVSTANSLFNANYQLYTEIGGPTQLTRTLAYSIPADLQQHINLIHPSTDFVRQIKGAKLGGPVPNSNSNTARALAAPASCNSVVTPACLQAMYGIPTTKATQTKNTIGVTGFVDEWPQTADMAAFLTKLNTAVPSDTLWTEKNVDFGVDPQHPGDAGLEANLDTQYTIGLANGVPVTYYSVGLGFTDGIEGFLDVMNFFNALPTPDNVLTTSYGLDEASISTSLANQLCDAYMAAGARGVSVLFASGDGGVAGAQSQNCTTFQPAFPSGCPFLTSVGATQNTTETAASFTSGGFSNYWTRPSYQTAAVNEYLSTLGETYPGLYNNTGRGFPDVSAQGINVEIINAGESITAIGTSCSSPIFASVIGLINDRLIAAKKPPLGFLNPFLYANPSAFTDITTGENPGCGTNGFSAGVGWDPISGLGTPLFDKLLAAAGV</sequence>
<feature type="binding site" evidence="8">
    <location>
        <position position="524"/>
    </location>
    <ligand>
        <name>Ca(2+)</name>
        <dbReference type="ChEBI" id="CHEBI:29108"/>
    </ligand>
</feature>
<evidence type="ECO:0000313" key="11">
    <source>
        <dbReference type="EMBL" id="KAF9063243.1"/>
    </source>
</evidence>
<dbReference type="GO" id="GO:0006508">
    <property type="term" value="P:proteolysis"/>
    <property type="evidence" value="ECO:0007669"/>
    <property type="project" value="UniProtKB-KW"/>
</dbReference>
<dbReference type="Proteomes" id="UP000772434">
    <property type="component" value="Unassembled WGS sequence"/>
</dbReference>
<evidence type="ECO:0000256" key="9">
    <source>
        <dbReference type="SAM" id="SignalP"/>
    </source>
</evidence>
<evidence type="ECO:0000313" key="12">
    <source>
        <dbReference type="Proteomes" id="UP000772434"/>
    </source>
</evidence>
<dbReference type="InterPro" id="IPR030400">
    <property type="entry name" value="Sedolisin_dom"/>
</dbReference>
<keyword evidence="6 8" id="KW-0106">Calcium</keyword>
<dbReference type="SMART" id="SM00944">
    <property type="entry name" value="Pro-kuma_activ"/>
    <property type="match status" value="1"/>
</dbReference>
<dbReference type="InterPro" id="IPR050819">
    <property type="entry name" value="Tripeptidyl-peptidase_I"/>
</dbReference>
<evidence type="ECO:0000256" key="6">
    <source>
        <dbReference type="ARBA" id="ARBA00022837"/>
    </source>
</evidence>
<reference evidence="11" key="1">
    <citation type="submission" date="2020-11" db="EMBL/GenBank/DDBJ databases">
        <authorList>
            <consortium name="DOE Joint Genome Institute"/>
            <person name="Ahrendt S."/>
            <person name="Riley R."/>
            <person name="Andreopoulos W."/>
            <person name="Labutti K."/>
            <person name="Pangilinan J."/>
            <person name="Ruiz-Duenas F.J."/>
            <person name="Barrasa J.M."/>
            <person name="Sanchez-Garcia M."/>
            <person name="Camarero S."/>
            <person name="Miyauchi S."/>
            <person name="Serrano A."/>
            <person name="Linde D."/>
            <person name="Babiker R."/>
            <person name="Drula E."/>
            <person name="Ayuso-Fernandez I."/>
            <person name="Pacheco R."/>
            <person name="Padilla G."/>
            <person name="Ferreira P."/>
            <person name="Barriuso J."/>
            <person name="Kellner H."/>
            <person name="Castanera R."/>
            <person name="Alfaro M."/>
            <person name="Ramirez L."/>
            <person name="Pisabarro A.G."/>
            <person name="Kuo A."/>
            <person name="Tritt A."/>
            <person name="Lipzen A."/>
            <person name="He G."/>
            <person name="Yan M."/>
            <person name="Ng V."/>
            <person name="Cullen D."/>
            <person name="Martin F."/>
            <person name="Rosso M.-N."/>
            <person name="Henrissat B."/>
            <person name="Hibbett D."/>
            <person name="Martinez A.T."/>
            <person name="Grigoriev I.V."/>
        </authorList>
    </citation>
    <scope>NUCLEOTIDE SEQUENCE</scope>
    <source>
        <strain evidence="11">AH 40177</strain>
    </source>
</reference>
<gene>
    <name evidence="11" type="ORF">BDP27DRAFT_248367</name>
</gene>
<dbReference type="CDD" id="cd11377">
    <property type="entry name" value="Pro-peptidase_S53"/>
    <property type="match status" value="1"/>
</dbReference>
<dbReference type="AlphaFoldDB" id="A0A9P5U324"/>
<protein>
    <submittedName>
        <fullName evidence="11">Family S53 protease-like protein</fullName>
    </submittedName>
</protein>
<evidence type="ECO:0000256" key="1">
    <source>
        <dbReference type="ARBA" id="ARBA00004239"/>
    </source>
</evidence>
<dbReference type="PANTHER" id="PTHR14218">
    <property type="entry name" value="PROTEASE S8 TRIPEPTIDYL PEPTIDASE I CLN2"/>
    <property type="match status" value="1"/>
</dbReference>
<keyword evidence="4 8" id="KW-0378">Hydrolase</keyword>
<evidence type="ECO:0000256" key="8">
    <source>
        <dbReference type="PROSITE-ProRule" id="PRU01032"/>
    </source>
</evidence>
<name>A0A9P5U324_9AGAR</name>
<keyword evidence="9" id="KW-0732">Signal</keyword>
<feature type="binding site" evidence="8">
    <location>
        <position position="543"/>
    </location>
    <ligand>
        <name>Ca(2+)</name>
        <dbReference type="ChEBI" id="CHEBI:29108"/>
    </ligand>
</feature>
<evidence type="ECO:0000259" key="10">
    <source>
        <dbReference type="PROSITE" id="PS51695"/>
    </source>
</evidence>
<feature type="binding site" evidence="8">
    <location>
        <position position="525"/>
    </location>
    <ligand>
        <name>Ca(2+)</name>
        <dbReference type="ChEBI" id="CHEBI:29108"/>
    </ligand>
</feature>
<keyword evidence="12" id="KW-1185">Reference proteome</keyword>
<feature type="signal peptide" evidence="9">
    <location>
        <begin position="1"/>
        <end position="19"/>
    </location>
</feature>
<keyword evidence="2 8" id="KW-0645">Protease</keyword>
<proteinExistence type="predicted"/>
<dbReference type="SUPFAM" id="SSF54897">
    <property type="entry name" value="Protease propeptides/inhibitors"/>
    <property type="match status" value="1"/>
</dbReference>
<dbReference type="InterPro" id="IPR015366">
    <property type="entry name" value="S53_propep"/>
</dbReference>